<dbReference type="Gene3D" id="3.30.420.150">
    <property type="entry name" value="Exopolyphosphatase. Domain 2"/>
    <property type="match status" value="1"/>
</dbReference>
<dbReference type="Proteomes" id="UP001217918">
    <property type="component" value="Unassembled WGS sequence"/>
</dbReference>
<dbReference type="InterPro" id="IPR050273">
    <property type="entry name" value="GppA/Ppx_hydrolase"/>
</dbReference>
<dbReference type="GO" id="GO:0006357">
    <property type="term" value="P:regulation of transcription by RNA polymerase II"/>
    <property type="evidence" value="ECO:0007669"/>
    <property type="project" value="TreeGrafter"/>
</dbReference>
<organism evidence="3 4">
    <name type="scientific">Phyllachora maydis</name>
    <dbReference type="NCBI Taxonomy" id="1825666"/>
    <lineage>
        <taxon>Eukaryota</taxon>
        <taxon>Fungi</taxon>
        <taxon>Dikarya</taxon>
        <taxon>Ascomycota</taxon>
        <taxon>Pezizomycotina</taxon>
        <taxon>Sordariomycetes</taxon>
        <taxon>Sordariomycetidae</taxon>
        <taxon>Phyllachorales</taxon>
        <taxon>Phyllachoraceae</taxon>
        <taxon>Phyllachora</taxon>
    </lineage>
</organism>
<dbReference type="FunFam" id="3.30.420.40:FF:000191">
    <property type="entry name" value="Retrograde regulation protein 2"/>
    <property type="match status" value="1"/>
</dbReference>
<feature type="domain" description="Ppx/GppA phosphatase N-terminal" evidence="1">
    <location>
        <begin position="51"/>
        <end position="366"/>
    </location>
</feature>
<sequence>MSRSAAIDAVTLDDLHRLAPWDPNHHLYALVDMGSNGIRFSISDLSPPRARLMRCLYRERAAISLFDALHHDADDADHDSFPAATVALVARTVARFHRIAVADYGVAPANFDVFATEAMRRAANAAAMVDALRAAVPSLRMHVLAPEVETLFGAVGARSAFLDPHGLFLDLGGGSVQMTYMDSREEPAGSSAAAGPLGFEVAAARAGQSLPFGAARLSRILQSADSHVQAAETASLRSGMRGAFDALCARFPSLAAAEDIDVYLCGGGFRGYGAMLMHTDAIQPYPLAALGSYTVAGAAFAQTARLRALNASHAGKVFDMSRRRRAQFPAIATVVEALLAAVPRIRSATFCAGGNREGALLMKLPRAVREENPLDLMGGRPQPDEGEGETRVRQAVLETLRSALPADAGASITVFSLRLGGLLAGLIWRRAGERDEANASTALHDACARDPSGPGLTHLARAVLAVALCVRWGAALAPADRALYRGLRAVAARADPAAVFWAEYVGAAAAAVAMVVPAWPRAAERLHRSIRFRARAEPGSKKLKIVLQVFVEEESAAGIETEDLAARFRHVGREHEGKKISVSVLPMSEY</sequence>
<comment type="caution">
    <text evidence="3">The sequence shown here is derived from an EMBL/GenBank/DDBJ whole genome shotgun (WGS) entry which is preliminary data.</text>
</comment>
<dbReference type="Gene3D" id="3.30.420.40">
    <property type="match status" value="1"/>
</dbReference>
<accession>A0AAD9I8N2</accession>
<dbReference type="InterPro" id="IPR003695">
    <property type="entry name" value="Ppx_GppA_N"/>
</dbReference>
<evidence type="ECO:0000313" key="3">
    <source>
        <dbReference type="EMBL" id="KAK2072655.1"/>
    </source>
</evidence>
<dbReference type="InterPro" id="IPR043129">
    <property type="entry name" value="ATPase_NBD"/>
</dbReference>
<dbReference type="Pfam" id="PF02541">
    <property type="entry name" value="Ppx-GppA"/>
    <property type="match status" value="1"/>
</dbReference>
<gene>
    <name evidence="3" type="ORF">P8C59_006994</name>
</gene>
<dbReference type="InterPro" id="IPR057512">
    <property type="entry name" value="RTG2_C"/>
</dbReference>
<dbReference type="Pfam" id="PF23566">
    <property type="entry name" value="RTG2_C"/>
    <property type="match status" value="1"/>
</dbReference>
<protein>
    <recommendedName>
        <fullName evidence="5">Ppx/GppA phosphatase domain-containing protein</fullName>
    </recommendedName>
</protein>
<dbReference type="EMBL" id="JAQQPM010000006">
    <property type="protein sequence ID" value="KAK2072655.1"/>
    <property type="molecule type" value="Genomic_DNA"/>
</dbReference>
<dbReference type="PANTHER" id="PTHR30005:SF0">
    <property type="entry name" value="RETROGRADE REGULATION PROTEIN 2"/>
    <property type="match status" value="1"/>
</dbReference>
<reference evidence="3" key="1">
    <citation type="journal article" date="2023" name="Mol. Plant Microbe Interact.">
        <title>Elucidating the Obligate Nature and Biological Capacity of an Invasive Fungal Corn Pathogen.</title>
        <authorList>
            <person name="MacCready J.S."/>
            <person name="Roggenkamp E.M."/>
            <person name="Gdanetz K."/>
            <person name="Chilvers M.I."/>
        </authorList>
    </citation>
    <scope>NUCLEOTIDE SEQUENCE</scope>
    <source>
        <strain evidence="3">PM02</strain>
    </source>
</reference>
<name>A0AAD9I8N2_9PEZI</name>
<keyword evidence="4" id="KW-1185">Reference proteome</keyword>
<evidence type="ECO:0008006" key="5">
    <source>
        <dbReference type="Google" id="ProtNLM"/>
    </source>
</evidence>
<dbReference type="SUPFAM" id="SSF53067">
    <property type="entry name" value="Actin-like ATPase domain"/>
    <property type="match status" value="2"/>
</dbReference>
<proteinExistence type="predicted"/>
<dbReference type="AlphaFoldDB" id="A0AAD9I8N2"/>
<dbReference type="PANTHER" id="PTHR30005">
    <property type="entry name" value="EXOPOLYPHOSPHATASE"/>
    <property type="match status" value="1"/>
</dbReference>
<evidence type="ECO:0000259" key="2">
    <source>
        <dbReference type="Pfam" id="PF23566"/>
    </source>
</evidence>
<feature type="domain" description="RTG2 C-terminal" evidence="2">
    <location>
        <begin position="392"/>
        <end position="571"/>
    </location>
</feature>
<evidence type="ECO:0000259" key="1">
    <source>
        <dbReference type="Pfam" id="PF02541"/>
    </source>
</evidence>
<evidence type="ECO:0000313" key="4">
    <source>
        <dbReference type="Proteomes" id="UP001217918"/>
    </source>
</evidence>